<comment type="caution">
    <text evidence="8">The sequence shown here is derived from an EMBL/GenBank/DDBJ whole genome shotgun (WGS) entry which is preliminary data.</text>
</comment>
<protein>
    <recommendedName>
        <fullName evidence="7">Type II secretion system protein GspF domain-containing protein</fullName>
    </recommendedName>
</protein>
<gene>
    <name evidence="8" type="ORF">OR37_00514</name>
</gene>
<keyword evidence="5 6" id="KW-0472">Membrane</keyword>
<evidence type="ECO:0000313" key="8">
    <source>
        <dbReference type="EMBL" id="ENZ84006.1"/>
    </source>
</evidence>
<feature type="transmembrane region" description="Helical" evidence="6">
    <location>
        <begin position="208"/>
        <end position="229"/>
    </location>
</feature>
<name>R0D631_CAUVI</name>
<accession>R0D631</accession>
<proteinExistence type="predicted"/>
<dbReference type="InterPro" id="IPR018076">
    <property type="entry name" value="T2SS_GspF_dom"/>
</dbReference>
<dbReference type="GO" id="GO:0005886">
    <property type="term" value="C:plasma membrane"/>
    <property type="evidence" value="ECO:0007669"/>
    <property type="project" value="UniProtKB-SubCell"/>
</dbReference>
<dbReference type="Pfam" id="PF00482">
    <property type="entry name" value="T2SSF"/>
    <property type="match status" value="1"/>
</dbReference>
<evidence type="ECO:0000256" key="4">
    <source>
        <dbReference type="ARBA" id="ARBA00022989"/>
    </source>
</evidence>
<reference evidence="8 9" key="1">
    <citation type="journal article" date="2013" name="Genome Announc.">
        <title>Draft Genome Sequence for Caulobacter sp. Strain OR37, a Bacterium Tolerant to Heavy Metals.</title>
        <authorList>
            <person name="Utturkar S.M."/>
            <person name="Bollmann A."/>
            <person name="Brzoska R.M."/>
            <person name="Klingeman D.M."/>
            <person name="Epstein S.E."/>
            <person name="Palumbo A.V."/>
            <person name="Brown S.D."/>
        </authorList>
    </citation>
    <scope>NUCLEOTIDE SEQUENCE [LARGE SCALE GENOMIC DNA]</scope>
    <source>
        <strain evidence="8 9">OR37</strain>
    </source>
</reference>
<evidence type="ECO:0000259" key="7">
    <source>
        <dbReference type="Pfam" id="PF00482"/>
    </source>
</evidence>
<evidence type="ECO:0000256" key="2">
    <source>
        <dbReference type="ARBA" id="ARBA00022475"/>
    </source>
</evidence>
<organism evidence="8 9">
    <name type="scientific">Caulobacter vibrioides OR37</name>
    <dbReference type="NCBI Taxonomy" id="1292034"/>
    <lineage>
        <taxon>Bacteria</taxon>
        <taxon>Pseudomonadati</taxon>
        <taxon>Pseudomonadota</taxon>
        <taxon>Alphaproteobacteria</taxon>
        <taxon>Caulobacterales</taxon>
        <taxon>Caulobacteraceae</taxon>
        <taxon>Caulobacter</taxon>
    </lineage>
</organism>
<dbReference type="AlphaFoldDB" id="R0D631"/>
<evidence type="ECO:0000256" key="5">
    <source>
        <dbReference type="ARBA" id="ARBA00023136"/>
    </source>
</evidence>
<dbReference type="PATRIC" id="fig|1292034.3.peg.512"/>
<dbReference type="STRING" id="1292034.OR37_00514"/>
<keyword evidence="2" id="KW-1003">Cell membrane</keyword>
<sequence precursor="true">MSGWADRLGVTPRPEAALAAAGAGVFAGLWSGVAPLGLALGLGGGLLIGQVLHQRRDAGEARDRDQVRRLIETAAPLARAGMSLDAALRRAARAASGPGASVLADGLSAQAAGRSVDMEAFRPYPYTTLLFELLRLHREQGGDPQPFLTAYRTALGMSEDLAKKKQLALTQIRWQANVITVFFFLVLGFSAAHAGVFVSALLESPDGRWMTTLAATLVIWGRVALNGLARTMS</sequence>
<feature type="domain" description="Type II secretion system protein GspF" evidence="7">
    <location>
        <begin position="71"/>
        <end position="189"/>
    </location>
</feature>
<evidence type="ECO:0000256" key="1">
    <source>
        <dbReference type="ARBA" id="ARBA00004651"/>
    </source>
</evidence>
<keyword evidence="3 6" id="KW-0812">Transmembrane</keyword>
<keyword evidence="9" id="KW-1185">Reference proteome</keyword>
<evidence type="ECO:0000313" key="9">
    <source>
        <dbReference type="Proteomes" id="UP000013063"/>
    </source>
</evidence>
<feature type="transmembrane region" description="Helical" evidence="6">
    <location>
        <begin position="20"/>
        <end position="48"/>
    </location>
</feature>
<dbReference type="EMBL" id="APMP01000001">
    <property type="protein sequence ID" value="ENZ84006.1"/>
    <property type="molecule type" value="Genomic_DNA"/>
</dbReference>
<feature type="transmembrane region" description="Helical" evidence="6">
    <location>
        <begin position="174"/>
        <end position="202"/>
    </location>
</feature>
<dbReference type="Proteomes" id="UP000013063">
    <property type="component" value="Unassembled WGS sequence"/>
</dbReference>
<evidence type="ECO:0000256" key="6">
    <source>
        <dbReference type="SAM" id="Phobius"/>
    </source>
</evidence>
<dbReference type="RefSeq" id="WP_004615598.1">
    <property type="nucleotide sequence ID" value="NZ_APMP01000001.1"/>
</dbReference>
<evidence type="ECO:0000256" key="3">
    <source>
        <dbReference type="ARBA" id="ARBA00022692"/>
    </source>
</evidence>
<dbReference type="OrthoDB" id="9838958at2"/>
<keyword evidence="4 6" id="KW-1133">Transmembrane helix</keyword>
<comment type="subcellular location">
    <subcellularLocation>
        <location evidence="1">Cell membrane</location>
        <topology evidence="1">Multi-pass membrane protein</topology>
    </subcellularLocation>
</comment>